<dbReference type="AlphaFoldDB" id="A0A1M5BQ75"/>
<evidence type="ECO:0000313" key="1">
    <source>
        <dbReference type="EMBL" id="SHF44698.1"/>
    </source>
</evidence>
<name>A0A1M5BQ75_VIBGA</name>
<evidence type="ECO:0000313" key="2">
    <source>
        <dbReference type="Proteomes" id="UP000184159"/>
    </source>
</evidence>
<protein>
    <submittedName>
        <fullName evidence="1">Uncharacterized protein</fullName>
    </submittedName>
</protein>
<dbReference type="Proteomes" id="UP000184159">
    <property type="component" value="Unassembled WGS sequence"/>
</dbReference>
<dbReference type="EMBL" id="FQUH01000010">
    <property type="protein sequence ID" value="SHF44698.1"/>
    <property type="molecule type" value="Genomic_DNA"/>
</dbReference>
<sequence length="103" mass="11863">MNAPPLIKSHHKMTMKPDRVTAMQLIIDQAKRELPLYDSDTFRCGTESNCIGCPKKLMELVESELSYWEHNLSRGSVPNFDDIRRFGKLCTNVKRGLVRNNIL</sequence>
<proteinExistence type="predicted"/>
<gene>
    <name evidence="1" type="ORF">SAMN02745781_02297</name>
</gene>
<accession>A0A1M5BQ75</accession>
<reference evidence="2" key="1">
    <citation type="submission" date="2016-11" db="EMBL/GenBank/DDBJ databases">
        <authorList>
            <person name="Varghese N."/>
            <person name="Submissions S."/>
        </authorList>
    </citation>
    <scope>NUCLEOTIDE SEQUENCE [LARGE SCALE GENOMIC DNA]</scope>
    <source>
        <strain evidence="2">DSM 21264</strain>
    </source>
</reference>
<keyword evidence="2" id="KW-1185">Reference proteome</keyword>
<organism evidence="1 2">
    <name type="scientific">Vibrio gazogenes DSM 21264 = NBRC 103151</name>
    <dbReference type="NCBI Taxonomy" id="1123492"/>
    <lineage>
        <taxon>Bacteria</taxon>
        <taxon>Pseudomonadati</taxon>
        <taxon>Pseudomonadota</taxon>
        <taxon>Gammaproteobacteria</taxon>
        <taxon>Vibrionales</taxon>
        <taxon>Vibrionaceae</taxon>
        <taxon>Vibrio</taxon>
    </lineage>
</organism>